<feature type="chain" id="PRO_5009288761" evidence="1">
    <location>
        <begin position="19"/>
        <end position="393"/>
    </location>
</feature>
<dbReference type="Gene3D" id="2.120.10.30">
    <property type="entry name" value="TolB, C-terminal domain"/>
    <property type="match status" value="1"/>
</dbReference>
<feature type="signal peptide" evidence="1">
    <location>
        <begin position="1"/>
        <end position="18"/>
    </location>
</feature>
<evidence type="ECO:0000256" key="1">
    <source>
        <dbReference type="SAM" id="SignalP"/>
    </source>
</evidence>
<keyword evidence="1" id="KW-0732">Signal</keyword>
<feature type="domain" description="Glucose/Sorbosone dehydrogenase" evidence="2">
    <location>
        <begin position="58"/>
        <end position="389"/>
    </location>
</feature>
<dbReference type="PANTHER" id="PTHR19328">
    <property type="entry name" value="HEDGEHOG-INTERACTING PROTEIN"/>
    <property type="match status" value="1"/>
</dbReference>
<dbReference type="RefSeq" id="WP_103909934.1">
    <property type="nucleotide sequence ID" value="NZ_FNUZ01000002.1"/>
</dbReference>
<dbReference type="InterPro" id="IPR012938">
    <property type="entry name" value="Glc/Sorbosone_DH"/>
</dbReference>
<dbReference type="Pfam" id="PF07995">
    <property type="entry name" value="GSDH"/>
    <property type="match status" value="1"/>
</dbReference>
<sequence>MFKTILTLCAIAATPALADPWEWGDRNTDFAPAFPEQTRAPLTDSGIEPAATAIASGLENPWGVDVLPDGSGYLITERTGALWKIGPDGSKTQIAGVPEVKAERQGGLLDITLAPDFAQSGVLCLSYAKPIGVDGSATAAACGTYDNTDNRIDDLRDVFVQTPAVSQHMHFGSRVVFEDNDTIFVTTGERFSLTNRRKAQDLDSTFGKTVRVNIDGTVPVRNPFTSTGGARPEIYSLGHRNIQGAMIREGVLWTIEHGPAGGDELNRIEAGKNYGWPVISYGENYNGSSVGSGKAAADGLEQPVYFWDPVIAPAGMLTYTGNAFGAWKNDVLIGSLNPGGVVRLSIDGNRVTEEERLVTGIGRVRDLAQDQDGTILALIDANPNGQLVRLSLK</sequence>
<dbReference type="AlphaFoldDB" id="A0A1H5WVM3"/>
<name>A0A1H5WVM3_9RHOB</name>
<dbReference type="EMBL" id="FNUZ01000002">
    <property type="protein sequence ID" value="SEG03541.1"/>
    <property type="molecule type" value="Genomic_DNA"/>
</dbReference>
<gene>
    <name evidence="3" type="ORF">SAMN04488045_1613</name>
</gene>
<evidence type="ECO:0000259" key="2">
    <source>
        <dbReference type="Pfam" id="PF07995"/>
    </source>
</evidence>
<dbReference type="SUPFAM" id="SSF50952">
    <property type="entry name" value="Soluble quinoprotein glucose dehydrogenase"/>
    <property type="match status" value="1"/>
</dbReference>
<dbReference type="OrthoDB" id="9770043at2"/>
<dbReference type="InterPro" id="IPR011042">
    <property type="entry name" value="6-blade_b-propeller_TolB-like"/>
</dbReference>
<dbReference type="InterPro" id="IPR011041">
    <property type="entry name" value="Quinoprot_gluc/sorb_DH_b-prop"/>
</dbReference>
<accession>A0A1H5WVM3</accession>
<evidence type="ECO:0000313" key="4">
    <source>
        <dbReference type="Proteomes" id="UP000236752"/>
    </source>
</evidence>
<protein>
    <submittedName>
        <fullName evidence="3">Glucose/arabinose dehydrogenase, beta-propeller fold</fullName>
    </submittedName>
</protein>
<keyword evidence="4" id="KW-1185">Reference proteome</keyword>
<reference evidence="3 4" key="1">
    <citation type="submission" date="2016-10" db="EMBL/GenBank/DDBJ databases">
        <authorList>
            <person name="de Groot N.N."/>
        </authorList>
    </citation>
    <scope>NUCLEOTIDE SEQUENCE [LARGE SCALE GENOMIC DNA]</scope>
    <source>
        <strain evidence="3 4">DSM 26915</strain>
    </source>
</reference>
<evidence type="ECO:0000313" key="3">
    <source>
        <dbReference type="EMBL" id="SEG03541.1"/>
    </source>
</evidence>
<dbReference type="PANTHER" id="PTHR19328:SF75">
    <property type="entry name" value="ALDOSE SUGAR DEHYDROGENASE YLII"/>
    <property type="match status" value="1"/>
</dbReference>
<dbReference type="Proteomes" id="UP000236752">
    <property type="component" value="Unassembled WGS sequence"/>
</dbReference>
<proteinExistence type="predicted"/>
<organism evidence="3 4">
    <name type="scientific">Thalassococcus halodurans</name>
    <dbReference type="NCBI Taxonomy" id="373675"/>
    <lineage>
        <taxon>Bacteria</taxon>
        <taxon>Pseudomonadati</taxon>
        <taxon>Pseudomonadota</taxon>
        <taxon>Alphaproteobacteria</taxon>
        <taxon>Rhodobacterales</taxon>
        <taxon>Roseobacteraceae</taxon>
        <taxon>Thalassococcus</taxon>
    </lineage>
</organism>